<accession>A0A4C1TCY1</accession>
<dbReference type="EMBL" id="BGZK01000051">
    <property type="protein sequence ID" value="GBP12383.1"/>
    <property type="molecule type" value="Genomic_DNA"/>
</dbReference>
<name>A0A4C1TCY1_EUMVA</name>
<dbReference type="AlphaFoldDB" id="A0A4C1TCY1"/>
<dbReference type="Proteomes" id="UP000299102">
    <property type="component" value="Unassembled WGS sequence"/>
</dbReference>
<reference evidence="2 3" key="1">
    <citation type="journal article" date="2019" name="Commun. Biol.">
        <title>The bagworm genome reveals a unique fibroin gene that provides high tensile strength.</title>
        <authorList>
            <person name="Kono N."/>
            <person name="Nakamura H."/>
            <person name="Ohtoshi R."/>
            <person name="Tomita M."/>
            <person name="Numata K."/>
            <person name="Arakawa K."/>
        </authorList>
    </citation>
    <scope>NUCLEOTIDE SEQUENCE [LARGE SCALE GENOMIC DNA]</scope>
</reference>
<comment type="caution">
    <text evidence="2">The sequence shown here is derived from an EMBL/GenBank/DDBJ whole genome shotgun (WGS) entry which is preliminary data.</text>
</comment>
<evidence type="ECO:0000256" key="1">
    <source>
        <dbReference type="SAM" id="MobiDB-lite"/>
    </source>
</evidence>
<keyword evidence="3" id="KW-1185">Reference proteome</keyword>
<protein>
    <submittedName>
        <fullName evidence="2">Uncharacterized protein</fullName>
    </submittedName>
</protein>
<organism evidence="2 3">
    <name type="scientific">Eumeta variegata</name>
    <name type="common">Bagworm moth</name>
    <name type="synonym">Eumeta japonica</name>
    <dbReference type="NCBI Taxonomy" id="151549"/>
    <lineage>
        <taxon>Eukaryota</taxon>
        <taxon>Metazoa</taxon>
        <taxon>Ecdysozoa</taxon>
        <taxon>Arthropoda</taxon>
        <taxon>Hexapoda</taxon>
        <taxon>Insecta</taxon>
        <taxon>Pterygota</taxon>
        <taxon>Neoptera</taxon>
        <taxon>Endopterygota</taxon>
        <taxon>Lepidoptera</taxon>
        <taxon>Glossata</taxon>
        <taxon>Ditrysia</taxon>
        <taxon>Tineoidea</taxon>
        <taxon>Psychidae</taxon>
        <taxon>Oiketicinae</taxon>
        <taxon>Eumeta</taxon>
    </lineage>
</organism>
<gene>
    <name evidence="2" type="ORF">EVAR_75808_1</name>
</gene>
<feature type="region of interest" description="Disordered" evidence="1">
    <location>
        <begin position="48"/>
        <end position="69"/>
    </location>
</feature>
<proteinExistence type="predicted"/>
<evidence type="ECO:0000313" key="2">
    <source>
        <dbReference type="EMBL" id="GBP12383.1"/>
    </source>
</evidence>
<evidence type="ECO:0000313" key="3">
    <source>
        <dbReference type="Proteomes" id="UP000299102"/>
    </source>
</evidence>
<sequence length="69" mass="7757">MRPDCTERCRWRVTCPYGRSLRTKASPRHRMSLDTDIGKGTIDLAHQWPSGSGGELVPSSKIQHGIVHE</sequence>